<protein>
    <submittedName>
        <fullName evidence="1">6084_t:CDS:1</fullName>
    </submittedName>
</protein>
<proteinExistence type="predicted"/>
<evidence type="ECO:0000313" key="2">
    <source>
        <dbReference type="Proteomes" id="UP000789702"/>
    </source>
</evidence>
<sequence length="70" mass="8439">KFNNFHELALTEERDTYNSRRGDRRNNETNTRWGSYDQENNLLVGEITIIEMMYETKAVNLQERPKRKGF</sequence>
<evidence type="ECO:0000313" key="1">
    <source>
        <dbReference type="EMBL" id="CAG8475355.1"/>
    </source>
</evidence>
<keyword evidence="2" id="KW-1185">Reference proteome</keyword>
<accession>A0ACA9KIZ0</accession>
<dbReference type="EMBL" id="CAJVPU010001240">
    <property type="protein sequence ID" value="CAG8475355.1"/>
    <property type="molecule type" value="Genomic_DNA"/>
</dbReference>
<feature type="non-terminal residue" evidence="1">
    <location>
        <position position="1"/>
    </location>
</feature>
<dbReference type="Proteomes" id="UP000789702">
    <property type="component" value="Unassembled WGS sequence"/>
</dbReference>
<organism evidence="1 2">
    <name type="scientific">Dentiscutata heterogama</name>
    <dbReference type="NCBI Taxonomy" id="1316150"/>
    <lineage>
        <taxon>Eukaryota</taxon>
        <taxon>Fungi</taxon>
        <taxon>Fungi incertae sedis</taxon>
        <taxon>Mucoromycota</taxon>
        <taxon>Glomeromycotina</taxon>
        <taxon>Glomeromycetes</taxon>
        <taxon>Diversisporales</taxon>
        <taxon>Gigasporaceae</taxon>
        <taxon>Dentiscutata</taxon>
    </lineage>
</organism>
<name>A0ACA9KIZ0_9GLOM</name>
<reference evidence="1" key="1">
    <citation type="submission" date="2021-06" db="EMBL/GenBank/DDBJ databases">
        <authorList>
            <person name="Kallberg Y."/>
            <person name="Tangrot J."/>
            <person name="Rosling A."/>
        </authorList>
    </citation>
    <scope>NUCLEOTIDE SEQUENCE</scope>
    <source>
        <strain evidence="1">IL203A</strain>
    </source>
</reference>
<gene>
    <name evidence="1" type="ORF">DHETER_LOCUS1894</name>
</gene>
<comment type="caution">
    <text evidence="1">The sequence shown here is derived from an EMBL/GenBank/DDBJ whole genome shotgun (WGS) entry which is preliminary data.</text>
</comment>